<dbReference type="InterPro" id="IPR052182">
    <property type="entry name" value="Glycogen/Maltodextrin_Phosph"/>
</dbReference>
<reference evidence="2 3" key="1">
    <citation type="submission" date="2020-08" db="EMBL/GenBank/DDBJ databases">
        <title>Exploring microbial biodiversity for novel pathways involved in the catabolism of aromatic compounds derived from lignin.</title>
        <authorList>
            <person name="Elkins J."/>
        </authorList>
    </citation>
    <scope>NUCLEOTIDE SEQUENCE [LARGE SCALE GENOMIC DNA]</scope>
    <source>
        <strain evidence="2 3">B1D3A</strain>
    </source>
</reference>
<dbReference type="GO" id="GO:0004645">
    <property type="term" value="F:1,4-alpha-oligoglucan phosphorylase activity"/>
    <property type="evidence" value="ECO:0007669"/>
    <property type="project" value="UniProtKB-EC"/>
</dbReference>
<evidence type="ECO:0000256" key="1">
    <source>
        <dbReference type="ARBA" id="ARBA00006047"/>
    </source>
</evidence>
<protein>
    <submittedName>
        <fullName evidence="2">Starch phosphorylase</fullName>
        <ecNumber evidence="2">2.4.1.1</ecNumber>
    </submittedName>
</protein>
<dbReference type="SUPFAM" id="SSF53756">
    <property type="entry name" value="UDP-Glycosyltransferase/glycogen phosphorylase"/>
    <property type="match status" value="1"/>
</dbReference>
<evidence type="ECO:0000313" key="3">
    <source>
        <dbReference type="Proteomes" id="UP001138540"/>
    </source>
</evidence>
<dbReference type="Gene3D" id="3.40.50.2000">
    <property type="entry name" value="Glycogen Phosphorylase B"/>
    <property type="match status" value="3"/>
</dbReference>
<gene>
    <name evidence="2" type="ORF">HNP60_003488</name>
</gene>
<dbReference type="RefSeq" id="WP_184156076.1">
    <property type="nucleotide sequence ID" value="NZ_JACHKA010000001.1"/>
</dbReference>
<name>A0ABR6NJQ5_9SPHN</name>
<dbReference type="NCBIfam" id="TIGR02094">
    <property type="entry name" value="more_P_ylases"/>
    <property type="match status" value="1"/>
</dbReference>
<dbReference type="InterPro" id="IPR011834">
    <property type="entry name" value="Agluc_phsphrylas"/>
</dbReference>
<keyword evidence="2" id="KW-0328">Glycosyltransferase</keyword>
<dbReference type="PANTHER" id="PTHR42655">
    <property type="entry name" value="GLYCOGEN PHOSPHORYLASE"/>
    <property type="match status" value="1"/>
</dbReference>
<sequence length="566" mass="63591">MTHPLDSFLASTHIAYFTMEIALRAEMHTYSGGLGVLAGDTARSCADLQIPVVFVSLASRAGYLRQEIDADGRQIDYPDPWDPAQWTVPLDAMIAIRLEGRQVWIRPWLYIQESPLGTQVPVILLDTDIEQNDPADRAITAALYGDGQDYRLRQESVLGIGGVRILQALGFDIQSYHMNEGHSALLTIELLRRYPWRSDRTDSSQTRHDAERVIERCIFTTHTPVESGHDRFPYELVHRTLDGFIDVDELKRFAGEETCNMTRLALALSGYVNGVARSHAATTARMFPGYRVRAITNGVHVGTWAHPRLAALFASLLPHWSHEPEVLALADQLPDEAVWQAHEAARADLVTLTLERTGVSLDPHLPTIGFARRMTGYKRPDLIFSDMERLLAIHRNRPFQIVMAGKAHPQDEEGKRLIADIHDHIARMKGQITMAFLPNYDIDIAKLLVAGADIWLNTPLPPMEASGTSGMKAAVNGVLNLSVLDGWWAEGCIEGVTGWAIGSRTDLDGERHADELFGKLEGTVLPLFHDDRERWIWMMKQSISKLAAYFNSQRMMRRYATEAYLR</sequence>
<keyword evidence="2" id="KW-0808">Transferase</keyword>
<dbReference type="Pfam" id="PF00343">
    <property type="entry name" value="Phosphorylase"/>
    <property type="match status" value="1"/>
</dbReference>
<comment type="similarity">
    <text evidence="1">Belongs to the glycogen phosphorylase family.</text>
</comment>
<proteinExistence type="inferred from homology"/>
<organism evidence="2 3">
    <name type="scientific">Sphingobium lignivorans</name>
    <dbReference type="NCBI Taxonomy" id="2735886"/>
    <lineage>
        <taxon>Bacteria</taxon>
        <taxon>Pseudomonadati</taxon>
        <taxon>Pseudomonadota</taxon>
        <taxon>Alphaproteobacteria</taxon>
        <taxon>Sphingomonadales</taxon>
        <taxon>Sphingomonadaceae</taxon>
        <taxon>Sphingobium</taxon>
    </lineage>
</organism>
<evidence type="ECO:0000313" key="2">
    <source>
        <dbReference type="EMBL" id="MBB5987514.1"/>
    </source>
</evidence>
<dbReference type="EMBL" id="JACHKA010000001">
    <property type="protein sequence ID" value="MBB5987514.1"/>
    <property type="molecule type" value="Genomic_DNA"/>
</dbReference>
<dbReference type="InterPro" id="IPR000811">
    <property type="entry name" value="Glyco_trans_35"/>
</dbReference>
<dbReference type="EC" id="2.4.1.1" evidence="2"/>
<dbReference type="Proteomes" id="UP001138540">
    <property type="component" value="Unassembled WGS sequence"/>
</dbReference>
<comment type="caution">
    <text evidence="2">The sequence shown here is derived from an EMBL/GenBank/DDBJ whole genome shotgun (WGS) entry which is preliminary data.</text>
</comment>
<accession>A0ABR6NJQ5</accession>
<dbReference type="PANTHER" id="PTHR42655:SF1">
    <property type="entry name" value="GLYCOGEN PHOSPHORYLASE"/>
    <property type="match status" value="1"/>
</dbReference>
<keyword evidence="3" id="KW-1185">Reference proteome</keyword>